<name>A0A5P2G8F1_9BACT</name>
<sequence length="814" mass="92175">MKLIFVVMALLGTCESYSQKLIHGKITGIAQNKYEYLRVSDRQQSQLEKVNAEGEFNFYSKGSIFYLLEKNVKIDSFIVKNEKFIVVNIRNYTNQLDNIIVSNHLQNQRNIWANPVAITAVSAKQVENTISSNLIDGLVKNTPGLNAVKTGPNISKPFIRGLGYNRVLTLFDGIRQEGQQWGDEHGIELDPYNIGNTEVIKGPASMIYGSDAEAGVVSLRSLQPQVIDGKIHGQWISEYQNNNGLYGNGVSIYKRNVHWYWLGARSYRIAKNYQNKIDGSVYNTGFKELNLSFKTSYQSKYGFSNLNFTLYNDLQGIPDGSRDSLTRKFTKQIYESDEDNIKDRPIVSNRELNSYRLSPLHQHIQHYRIYSDNEYSLKNGAKVSGLVAFQQNIRREYNHPTMLEQAGMYVKLNTLNFTGKYQFSPMGKFTNTIGVNGMYQSNRNENATDFPIPDYKLGDVGIYAFSNFESGKWTISGGVRLDQRWIGSKDFYIGTNDVTGFEYAIRNNQDTMGANLQFPALHLQYSGMSASLGVTYEVNENIHLKGNIAKGYRAPNITEIASNGLDPGAHIYYIGNRNFVPEFNIQEDVGVSLNYSDLNANFSVFNNHISHYISLMQLTDANGNPVQLVPGNWTYQYQQSAARLYGLESNFQYLPKYLNGIVVESSIAIVYGNNTSAKYKNAGINGEYLAYIPPIKWVSGIEKVFQLKSQHLNKLKLKLEYEFNGKQSRYFGLYDTETATPGYSLLNAILGCTIQLREKQTIDVNVFADNILDKAFQSNLSRLKYFEYYNSSPNGHYGIYGMGRNVGVKVGVHF</sequence>
<evidence type="ECO:0000256" key="4">
    <source>
        <dbReference type="ARBA" id="ARBA00022692"/>
    </source>
</evidence>
<evidence type="ECO:0000259" key="13">
    <source>
        <dbReference type="Pfam" id="PF07715"/>
    </source>
</evidence>
<dbReference type="PANTHER" id="PTHR30069">
    <property type="entry name" value="TONB-DEPENDENT OUTER MEMBRANE RECEPTOR"/>
    <property type="match status" value="1"/>
</dbReference>
<dbReference type="InterPro" id="IPR036942">
    <property type="entry name" value="Beta-barrel_TonB_sf"/>
</dbReference>
<evidence type="ECO:0000256" key="11">
    <source>
        <dbReference type="RuleBase" id="RU003357"/>
    </source>
</evidence>
<evidence type="ECO:0000256" key="8">
    <source>
        <dbReference type="ARBA" id="ARBA00023170"/>
    </source>
</evidence>
<evidence type="ECO:0000256" key="7">
    <source>
        <dbReference type="ARBA" id="ARBA00023136"/>
    </source>
</evidence>
<evidence type="ECO:0000256" key="10">
    <source>
        <dbReference type="PROSITE-ProRule" id="PRU01360"/>
    </source>
</evidence>
<dbReference type="Gene3D" id="2.170.130.10">
    <property type="entry name" value="TonB-dependent receptor, plug domain"/>
    <property type="match status" value="1"/>
</dbReference>
<keyword evidence="4 10" id="KW-0812">Transmembrane</keyword>
<dbReference type="GO" id="GO:0015344">
    <property type="term" value="F:siderophore uptake transmembrane transporter activity"/>
    <property type="evidence" value="ECO:0007669"/>
    <property type="project" value="TreeGrafter"/>
</dbReference>
<dbReference type="GO" id="GO:0009279">
    <property type="term" value="C:cell outer membrane"/>
    <property type="evidence" value="ECO:0007669"/>
    <property type="project" value="UniProtKB-SubCell"/>
</dbReference>
<dbReference type="GO" id="GO:0044718">
    <property type="term" value="P:siderophore transmembrane transport"/>
    <property type="evidence" value="ECO:0007669"/>
    <property type="project" value="TreeGrafter"/>
</dbReference>
<dbReference type="PANTHER" id="PTHR30069:SF29">
    <property type="entry name" value="HEMOGLOBIN AND HEMOGLOBIN-HAPTOGLOBIN-BINDING PROTEIN 1-RELATED"/>
    <property type="match status" value="1"/>
</dbReference>
<dbReference type="Pfam" id="PF07715">
    <property type="entry name" value="Plug"/>
    <property type="match status" value="1"/>
</dbReference>
<feature type="domain" description="TonB-dependent receptor plug" evidence="13">
    <location>
        <begin position="114"/>
        <end position="216"/>
    </location>
</feature>
<keyword evidence="2 10" id="KW-0813">Transport</keyword>
<proteinExistence type="inferred from homology"/>
<evidence type="ECO:0000256" key="9">
    <source>
        <dbReference type="ARBA" id="ARBA00023237"/>
    </source>
</evidence>
<keyword evidence="7 10" id="KW-0472">Membrane</keyword>
<keyword evidence="3 10" id="KW-1134">Transmembrane beta strand</keyword>
<feature type="domain" description="TonB-dependent receptor-like beta-barrel" evidence="12">
    <location>
        <begin position="298"/>
        <end position="767"/>
    </location>
</feature>
<keyword evidence="8 14" id="KW-0675">Receptor</keyword>
<evidence type="ECO:0000256" key="1">
    <source>
        <dbReference type="ARBA" id="ARBA00004571"/>
    </source>
</evidence>
<evidence type="ECO:0000256" key="3">
    <source>
        <dbReference type="ARBA" id="ARBA00022452"/>
    </source>
</evidence>
<dbReference type="AlphaFoldDB" id="A0A5P2G8F1"/>
<protein>
    <submittedName>
        <fullName evidence="14">TonB-dependent receptor</fullName>
    </submittedName>
</protein>
<keyword evidence="15" id="KW-1185">Reference proteome</keyword>
<dbReference type="InterPro" id="IPR000531">
    <property type="entry name" value="Beta-barrel_TonB"/>
</dbReference>
<dbReference type="SUPFAM" id="SSF56935">
    <property type="entry name" value="Porins"/>
    <property type="match status" value="1"/>
</dbReference>
<comment type="similarity">
    <text evidence="10 11">Belongs to the TonB-dependent receptor family.</text>
</comment>
<accession>A0A5P2G8F1</accession>
<keyword evidence="6 11" id="KW-0798">TonB box</keyword>
<reference evidence="14 15" key="1">
    <citation type="submission" date="2019-09" db="EMBL/GenBank/DDBJ databases">
        <title>Complete genome sequence of Arachidicoccus sp. B3-10 isolated from apple orchard soil.</title>
        <authorList>
            <person name="Kim H.S."/>
            <person name="Han K.-I."/>
            <person name="Suh M.K."/>
            <person name="Lee K.C."/>
            <person name="Eom M.K."/>
            <person name="Kim J.-S."/>
            <person name="Kang S.W."/>
            <person name="Sin Y."/>
            <person name="Lee J.-S."/>
        </authorList>
    </citation>
    <scope>NUCLEOTIDE SEQUENCE [LARGE SCALE GENOMIC DNA]</scope>
    <source>
        <strain evidence="14 15">B3-10</strain>
    </source>
</reference>
<gene>
    <name evidence="14" type="ORF">E0W69_003615</name>
</gene>
<dbReference type="InterPro" id="IPR039426">
    <property type="entry name" value="TonB-dep_rcpt-like"/>
</dbReference>
<organism evidence="14 15">
    <name type="scientific">Rhizosphaericola mali</name>
    <dbReference type="NCBI Taxonomy" id="2545455"/>
    <lineage>
        <taxon>Bacteria</taxon>
        <taxon>Pseudomonadati</taxon>
        <taxon>Bacteroidota</taxon>
        <taxon>Chitinophagia</taxon>
        <taxon>Chitinophagales</taxon>
        <taxon>Chitinophagaceae</taxon>
        <taxon>Rhizosphaericola</taxon>
    </lineage>
</organism>
<dbReference type="RefSeq" id="WP_131328678.1">
    <property type="nucleotide sequence ID" value="NZ_CP044016.1"/>
</dbReference>
<dbReference type="PROSITE" id="PS52016">
    <property type="entry name" value="TONB_DEPENDENT_REC_3"/>
    <property type="match status" value="1"/>
</dbReference>
<evidence type="ECO:0000313" key="15">
    <source>
        <dbReference type="Proteomes" id="UP000292424"/>
    </source>
</evidence>
<evidence type="ECO:0000313" key="14">
    <source>
        <dbReference type="EMBL" id="QES87791.1"/>
    </source>
</evidence>
<keyword evidence="5" id="KW-0732">Signal</keyword>
<dbReference type="Gene3D" id="2.40.170.20">
    <property type="entry name" value="TonB-dependent receptor, beta-barrel domain"/>
    <property type="match status" value="1"/>
</dbReference>
<evidence type="ECO:0000256" key="6">
    <source>
        <dbReference type="ARBA" id="ARBA00023077"/>
    </source>
</evidence>
<dbReference type="Proteomes" id="UP000292424">
    <property type="component" value="Chromosome"/>
</dbReference>
<dbReference type="Pfam" id="PF00593">
    <property type="entry name" value="TonB_dep_Rec_b-barrel"/>
    <property type="match status" value="1"/>
</dbReference>
<keyword evidence="9 10" id="KW-0998">Cell outer membrane</keyword>
<evidence type="ECO:0000259" key="12">
    <source>
        <dbReference type="Pfam" id="PF00593"/>
    </source>
</evidence>
<dbReference type="KEGG" id="arac:E0W69_003615"/>
<dbReference type="EMBL" id="CP044016">
    <property type="protein sequence ID" value="QES87791.1"/>
    <property type="molecule type" value="Genomic_DNA"/>
</dbReference>
<evidence type="ECO:0000256" key="2">
    <source>
        <dbReference type="ARBA" id="ARBA00022448"/>
    </source>
</evidence>
<dbReference type="OrthoDB" id="9795928at2"/>
<evidence type="ECO:0000256" key="5">
    <source>
        <dbReference type="ARBA" id="ARBA00022729"/>
    </source>
</evidence>
<comment type="subcellular location">
    <subcellularLocation>
        <location evidence="1 10">Cell outer membrane</location>
        <topology evidence="1 10">Multi-pass membrane protein</topology>
    </subcellularLocation>
</comment>
<dbReference type="InterPro" id="IPR012910">
    <property type="entry name" value="Plug_dom"/>
</dbReference>
<dbReference type="InterPro" id="IPR037066">
    <property type="entry name" value="Plug_dom_sf"/>
</dbReference>